<gene>
    <name evidence="2" type="ORF">PV328_001182</name>
</gene>
<sequence>MVRQSLHRPKIGGQTRVINHEGIRSRERCGEVSGSLMSVNIDVMSKRLETCKVISSDSRNSISTRGRKVCVLVCHDEAATGEWSRRKWEGRRDDWADLAIVTVQIANHFKIWLKNVFFPNVESKSSLLIDSWTGHCPDAVKSVKPSDKEVEVMIIPKGTTGNIQPLDVFGFRVWKNFVKHFSDSVILHGDNLNLHLRNNIIKLQSLTHNQLSSPR</sequence>
<proteinExistence type="predicted"/>
<dbReference type="InterPro" id="IPR004875">
    <property type="entry name" value="DDE_SF_endonuclease_dom"/>
</dbReference>
<evidence type="ECO:0000313" key="3">
    <source>
        <dbReference type="Proteomes" id="UP001168990"/>
    </source>
</evidence>
<dbReference type="EMBL" id="JAQQBS010000001">
    <property type="protein sequence ID" value="KAK0177103.1"/>
    <property type="molecule type" value="Genomic_DNA"/>
</dbReference>
<feature type="domain" description="DDE-1" evidence="1">
    <location>
        <begin position="108"/>
        <end position="185"/>
    </location>
</feature>
<dbReference type="Pfam" id="PF03184">
    <property type="entry name" value="DDE_1"/>
    <property type="match status" value="1"/>
</dbReference>
<dbReference type="GO" id="GO:0003676">
    <property type="term" value="F:nucleic acid binding"/>
    <property type="evidence" value="ECO:0007669"/>
    <property type="project" value="InterPro"/>
</dbReference>
<keyword evidence="3" id="KW-1185">Reference proteome</keyword>
<comment type="caution">
    <text evidence="2">The sequence shown here is derived from an EMBL/GenBank/DDBJ whole genome shotgun (WGS) entry which is preliminary data.</text>
</comment>
<organism evidence="2 3">
    <name type="scientific">Microctonus aethiopoides</name>
    <dbReference type="NCBI Taxonomy" id="144406"/>
    <lineage>
        <taxon>Eukaryota</taxon>
        <taxon>Metazoa</taxon>
        <taxon>Ecdysozoa</taxon>
        <taxon>Arthropoda</taxon>
        <taxon>Hexapoda</taxon>
        <taxon>Insecta</taxon>
        <taxon>Pterygota</taxon>
        <taxon>Neoptera</taxon>
        <taxon>Endopterygota</taxon>
        <taxon>Hymenoptera</taxon>
        <taxon>Apocrita</taxon>
        <taxon>Ichneumonoidea</taxon>
        <taxon>Braconidae</taxon>
        <taxon>Euphorinae</taxon>
        <taxon>Microctonus</taxon>
    </lineage>
</organism>
<dbReference type="Proteomes" id="UP001168990">
    <property type="component" value="Unassembled WGS sequence"/>
</dbReference>
<evidence type="ECO:0000259" key="1">
    <source>
        <dbReference type="Pfam" id="PF03184"/>
    </source>
</evidence>
<protein>
    <recommendedName>
        <fullName evidence="1">DDE-1 domain-containing protein</fullName>
    </recommendedName>
</protein>
<dbReference type="AlphaFoldDB" id="A0AA39FWS4"/>
<evidence type="ECO:0000313" key="2">
    <source>
        <dbReference type="EMBL" id="KAK0177103.1"/>
    </source>
</evidence>
<reference evidence="2" key="2">
    <citation type="submission" date="2023-03" db="EMBL/GenBank/DDBJ databases">
        <authorList>
            <person name="Inwood S.N."/>
            <person name="Skelly J.G."/>
            <person name="Guhlin J."/>
            <person name="Harrop T.W.R."/>
            <person name="Goldson S.G."/>
            <person name="Dearden P.K."/>
        </authorList>
    </citation>
    <scope>NUCLEOTIDE SEQUENCE</scope>
    <source>
        <strain evidence="2">Irish</strain>
        <tissue evidence="2">Whole body</tissue>
    </source>
</reference>
<reference evidence="2" key="1">
    <citation type="journal article" date="2023" name="bioRxiv">
        <title>Scaffold-level genome assemblies of two parasitoid biocontrol wasps reveal the parthenogenesis mechanism and an associated novel virus.</title>
        <authorList>
            <person name="Inwood S."/>
            <person name="Skelly J."/>
            <person name="Guhlin J."/>
            <person name="Harrop T."/>
            <person name="Goldson S."/>
            <person name="Dearden P."/>
        </authorList>
    </citation>
    <scope>NUCLEOTIDE SEQUENCE</scope>
    <source>
        <strain evidence="2">Irish</strain>
        <tissue evidence="2">Whole body</tissue>
    </source>
</reference>
<accession>A0AA39FWS4</accession>
<name>A0AA39FWS4_9HYME</name>